<dbReference type="PRINTS" id="PR00294">
    <property type="entry name" value="SSBTLNINHBTR"/>
</dbReference>
<accession>A0A6G4XAM1</accession>
<dbReference type="RefSeq" id="WP_165303393.1">
    <property type="nucleotide sequence ID" value="NZ_JAAKZZ010000905.1"/>
</dbReference>
<comment type="subcellular location">
    <subcellularLocation>
        <location evidence="1">Secreted</location>
    </subcellularLocation>
</comment>
<evidence type="ECO:0000256" key="4">
    <source>
        <dbReference type="ARBA" id="ARBA00022525"/>
    </source>
</evidence>
<keyword evidence="12" id="KW-1185">Reference proteome</keyword>
<name>A0A6G4XAM1_9ACTN</name>
<dbReference type="SUPFAM" id="SSF55399">
    <property type="entry name" value="Subtilisin inhibitor"/>
    <property type="match status" value="1"/>
</dbReference>
<evidence type="ECO:0000256" key="5">
    <source>
        <dbReference type="ARBA" id="ARBA00022690"/>
    </source>
</evidence>
<evidence type="ECO:0000313" key="11">
    <source>
        <dbReference type="EMBL" id="NGO73794.1"/>
    </source>
</evidence>
<keyword evidence="7" id="KW-1015">Disulfide bond</keyword>
<dbReference type="Proteomes" id="UP000477722">
    <property type="component" value="Unassembled WGS sequence"/>
</dbReference>
<dbReference type="GO" id="GO:0005576">
    <property type="term" value="C:extracellular region"/>
    <property type="evidence" value="ECO:0007669"/>
    <property type="project" value="UniProtKB-SubCell"/>
</dbReference>
<keyword evidence="5 8" id="KW-0646">Protease inhibitor</keyword>
<feature type="domain" description="Subtilisin inhibitor" evidence="10">
    <location>
        <begin position="47"/>
        <end position="139"/>
    </location>
</feature>
<sequence length="153" mass="16313">MRKNSRRTMAVALAAVTCLAGLATGTAGAADAAHTAGDDDSPRPAGTSKFVLAVGHSGVTGVMVPERVVTLECGPYVPDGDHPKPLRACDDLTRAGGDLRTLADLNRDGICTKEYNPITVTVDGYWKNRRINFDHTFPNPCLKRLNASALFQF</sequence>
<organism evidence="11 12">
    <name type="scientific">Streptomyces boncukensis</name>
    <dbReference type="NCBI Taxonomy" id="2711219"/>
    <lineage>
        <taxon>Bacteria</taxon>
        <taxon>Bacillati</taxon>
        <taxon>Actinomycetota</taxon>
        <taxon>Actinomycetes</taxon>
        <taxon>Kitasatosporales</taxon>
        <taxon>Streptomycetaceae</taxon>
        <taxon>Streptomyces</taxon>
    </lineage>
</organism>
<comment type="similarity">
    <text evidence="2 8">Belongs to the protease inhibitor I16 (SSI) family.</text>
</comment>
<evidence type="ECO:0000256" key="9">
    <source>
        <dbReference type="SAM" id="SignalP"/>
    </source>
</evidence>
<evidence type="ECO:0000259" key="10">
    <source>
        <dbReference type="Pfam" id="PF00720"/>
    </source>
</evidence>
<dbReference type="AlphaFoldDB" id="A0A6G4XAM1"/>
<reference evidence="11 12" key="1">
    <citation type="submission" date="2020-02" db="EMBL/GenBank/DDBJ databases">
        <title>Whole-genome analyses of novel actinobacteria.</title>
        <authorList>
            <person name="Sahin N."/>
            <person name="Tatar D."/>
        </authorList>
    </citation>
    <scope>NUCLEOTIDE SEQUENCE [LARGE SCALE GENOMIC DNA]</scope>
    <source>
        <strain evidence="11 12">SB3404</strain>
    </source>
</reference>
<proteinExistence type="inferred from homology"/>
<dbReference type="InterPro" id="IPR006311">
    <property type="entry name" value="TAT_signal"/>
</dbReference>
<keyword evidence="9" id="KW-0732">Signal</keyword>
<dbReference type="PROSITE" id="PS51318">
    <property type="entry name" value="TAT"/>
    <property type="match status" value="1"/>
</dbReference>
<evidence type="ECO:0000256" key="2">
    <source>
        <dbReference type="ARBA" id="ARBA00010472"/>
    </source>
</evidence>
<dbReference type="Gene3D" id="3.30.350.10">
    <property type="entry name" value="Subtilisin inhibitor-like"/>
    <property type="match status" value="1"/>
</dbReference>
<evidence type="ECO:0000313" key="12">
    <source>
        <dbReference type="Proteomes" id="UP000477722"/>
    </source>
</evidence>
<gene>
    <name evidence="11" type="ORF">G5C65_36860</name>
</gene>
<comment type="subunit">
    <text evidence="3">Homodimer.</text>
</comment>
<dbReference type="InterPro" id="IPR036819">
    <property type="entry name" value="Subtilisin_inhibitor-like_sf"/>
</dbReference>
<comment type="caution">
    <text evidence="11">The sequence shown here is derived from an EMBL/GenBank/DDBJ whole genome shotgun (WGS) entry which is preliminary data.</text>
</comment>
<evidence type="ECO:0000256" key="1">
    <source>
        <dbReference type="ARBA" id="ARBA00004613"/>
    </source>
</evidence>
<evidence type="ECO:0000256" key="8">
    <source>
        <dbReference type="RuleBase" id="RU003471"/>
    </source>
</evidence>
<protein>
    <recommendedName>
        <fullName evidence="10">Subtilisin inhibitor domain-containing protein</fullName>
    </recommendedName>
</protein>
<feature type="chain" id="PRO_5026074465" description="Subtilisin inhibitor domain-containing protein" evidence="9">
    <location>
        <begin position="30"/>
        <end position="153"/>
    </location>
</feature>
<dbReference type="InterPro" id="IPR000691">
    <property type="entry name" value="Prot_inh_I16_SSI"/>
</dbReference>
<dbReference type="GO" id="GO:0004867">
    <property type="term" value="F:serine-type endopeptidase inhibitor activity"/>
    <property type="evidence" value="ECO:0007669"/>
    <property type="project" value="UniProtKB-KW"/>
</dbReference>
<keyword evidence="4" id="KW-0964">Secreted</keyword>
<dbReference type="EMBL" id="JAAKZZ010000905">
    <property type="protein sequence ID" value="NGO73794.1"/>
    <property type="molecule type" value="Genomic_DNA"/>
</dbReference>
<feature type="signal peptide" evidence="9">
    <location>
        <begin position="1"/>
        <end position="29"/>
    </location>
</feature>
<keyword evidence="6 8" id="KW-0722">Serine protease inhibitor</keyword>
<dbReference type="Pfam" id="PF00720">
    <property type="entry name" value="SSI"/>
    <property type="match status" value="1"/>
</dbReference>
<dbReference type="InterPro" id="IPR023549">
    <property type="entry name" value="Subtilisin_inhibitor"/>
</dbReference>
<evidence type="ECO:0000256" key="6">
    <source>
        <dbReference type="ARBA" id="ARBA00022900"/>
    </source>
</evidence>
<evidence type="ECO:0000256" key="7">
    <source>
        <dbReference type="ARBA" id="ARBA00023157"/>
    </source>
</evidence>
<evidence type="ECO:0000256" key="3">
    <source>
        <dbReference type="ARBA" id="ARBA00011738"/>
    </source>
</evidence>